<reference evidence="2 3" key="1">
    <citation type="submission" date="2017-02" db="EMBL/GenBank/DDBJ databases">
        <title>Natronthermophilus aegyptiacus gen. nov.,sp. nov., an aerobic, extremely halophilic alkalithermophilic archaeon isolated from the athalassohaline Wadi An Natrun, Egypt.</title>
        <authorList>
            <person name="Zhao B."/>
        </authorList>
    </citation>
    <scope>NUCLEOTIDE SEQUENCE [LARGE SCALE GENOMIC DNA]</scope>
    <source>
        <strain evidence="2 3">CGMCC 1.3597</strain>
    </source>
</reference>
<keyword evidence="3" id="KW-1185">Reference proteome</keyword>
<proteinExistence type="predicted"/>
<dbReference type="EMBL" id="MWPH01000003">
    <property type="protein sequence ID" value="OVE83977.1"/>
    <property type="molecule type" value="Genomic_DNA"/>
</dbReference>
<sequence>MYVFVYGTLTEPNRVQDVLAVDTSDSSQRDPSLFDGPAVLEGLHRVEGRYPTLAPGGHVEGRLLCVDDQELERLDRYEGVDTGLYTRVSVPGDGLEGPVAVYVGDPDRLGVSTECEWPSGASFVDRVQTVCDRGEIYVRRTE</sequence>
<dbReference type="Pfam" id="PF06094">
    <property type="entry name" value="GGACT"/>
    <property type="match status" value="1"/>
</dbReference>
<comment type="caution">
    <text evidence="2">The sequence shown here is derived from an EMBL/GenBank/DDBJ whole genome shotgun (WGS) entry which is preliminary data.</text>
</comment>
<dbReference type="Gene3D" id="3.10.490.10">
    <property type="entry name" value="Gamma-glutamyl cyclotransferase-like"/>
    <property type="match status" value="1"/>
</dbReference>
<evidence type="ECO:0000259" key="1">
    <source>
        <dbReference type="Pfam" id="PF06094"/>
    </source>
</evidence>
<organism evidence="2 3">
    <name type="scientific">Natronolimnobius baerhuensis</name>
    <dbReference type="NCBI Taxonomy" id="253108"/>
    <lineage>
        <taxon>Archaea</taxon>
        <taxon>Methanobacteriati</taxon>
        <taxon>Methanobacteriota</taxon>
        <taxon>Stenosarchaea group</taxon>
        <taxon>Halobacteria</taxon>
        <taxon>Halobacteriales</taxon>
        <taxon>Natrialbaceae</taxon>
        <taxon>Natronolimnobius</taxon>
    </lineage>
</organism>
<protein>
    <submittedName>
        <fullName evidence="2">Gamma-glutamylcyclotransferase</fullName>
    </submittedName>
</protein>
<keyword evidence="2" id="KW-0808">Transferase</keyword>
<dbReference type="InterPro" id="IPR013024">
    <property type="entry name" value="GGCT-like"/>
</dbReference>
<dbReference type="CDD" id="cd06661">
    <property type="entry name" value="GGCT_like"/>
    <property type="match status" value="1"/>
</dbReference>
<feature type="domain" description="Gamma-glutamylcyclotransferase AIG2-like" evidence="1">
    <location>
        <begin position="3"/>
        <end position="106"/>
    </location>
</feature>
<dbReference type="SUPFAM" id="SSF110857">
    <property type="entry name" value="Gamma-glutamyl cyclotransferase-like"/>
    <property type="match status" value="1"/>
</dbReference>
<gene>
    <name evidence="2" type="ORF">B2G88_16370</name>
</gene>
<dbReference type="InterPro" id="IPR036568">
    <property type="entry name" value="GGCT-like_sf"/>
</dbReference>
<evidence type="ECO:0000313" key="3">
    <source>
        <dbReference type="Proteomes" id="UP000196084"/>
    </source>
</evidence>
<dbReference type="Proteomes" id="UP000196084">
    <property type="component" value="Unassembled WGS sequence"/>
</dbReference>
<dbReference type="OrthoDB" id="198684at2157"/>
<dbReference type="AlphaFoldDB" id="A0A202E6V3"/>
<dbReference type="InterPro" id="IPR009288">
    <property type="entry name" value="AIG2-like_dom"/>
</dbReference>
<name>A0A202E6V3_9EURY</name>
<accession>A0A202E6V3</accession>
<evidence type="ECO:0000313" key="2">
    <source>
        <dbReference type="EMBL" id="OVE83977.1"/>
    </source>
</evidence>
<dbReference type="RefSeq" id="WP_054863221.1">
    <property type="nucleotide sequence ID" value="NZ_MWPH01000003.1"/>
</dbReference>
<dbReference type="GO" id="GO:0016740">
    <property type="term" value="F:transferase activity"/>
    <property type="evidence" value="ECO:0007669"/>
    <property type="project" value="UniProtKB-KW"/>
</dbReference>